<sequence>MESPTRLPPSPSKALHPVSPERMNQQTIPASPSLPADLLTLHHKNHRGVSEVQAKVAFLNGLSKGGSPANASSNHAAVLRANMGREEAESALATAQEELAEAQDRERRISERLESLFEELHGTKERQGQERSIFEKEIRKARKEAFRAGSTVVKLQEELKHAKSEVKSLKEEVAAERDSKDRAKQEAFERAYALAGLTEELELLKEKFRALETENHSSTLEVQAHQIRKEDFGRLSLVEGDLAFLNTPRRPKRAAAGSARSPAPERDEDLVEATPPKRPRLSECGPVVDEEPATETAAAEADENIFEELQEELLFERRRRAAAEDMVHFLNIECQFERCSCRIAESQGRRYIYDAEYYNTFQKPQIEAEEKARAHEANTQKFAMQQPSPKSASTPEASPPPPPVHRSPVHHAPVHQAPVHQSPVHQSPVNQSPVHQSPVHRSPVHRSPVHQSTVHQSPVHEASVHGSPMHQSPAHESPVHHSSVHRSPTHPSPAHQSPAHISPVRHVMAPRVASPELSDHDEPEASRTPLAPPPVPAHEVTSLVHAQQATPSSKKAEPTSAPKMDMPAEPLVTFSPETGTFMTFPSPLRDNVRPLKLDQFEIPDLPEPQPDFDEDQMDVSDSPEEDSQSFTPSGEPAPVQAPRPAPARAPAPVVRSRADPAGGKNDISSARARLSQEARPPSRVERDAHGYRQPLHAPKRDPRGQNAIINTKRVPLRNDTQSQRTSHPGVPDVPIDREQALAQIRARRGRTHSKQRSFSANEAGRAARAPSGSTTNPVRGPRRVPNPNLRPDSRSEHDVNERRDVSAPVRMFRR</sequence>
<feature type="region of interest" description="Disordered" evidence="2">
    <location>
        <begin position="1"/>
        <end position="33"/>
    </location>
</feature>
<evidence type="ECO:0000256" key="2">
    <source>
        <dbReference type="SAM" id="MobiDB-lite"/>
    </source>
</evidence>
<feature type="compositionally biased region" description="Pro residues" evidence="2">
    <location>
        <begin position="639"/>
        <end position="649"/>
    </location>
</feature>
<dbReference type="Proteomes" id="UP001152592">
    <property type="component" value="Unassembled WGS sequence"/>
</dbReference>
<feature type="compositionally biased region" description="Basic and acidic residues" evidence="2">
    <location>
        <begin position="590"/>
        <end position="599"/>
    </location>
</feature>
<feature type="compositionally biased region" description="Basic and acidic residues" evidence="2">
    <location>
        <begin position="791"/>
        <end position="805"/>
    </location>
</feature>
<reference evidence="3" key="1">
    <citation type="submission" date="2021-07" db="EMBL/GenBank/DDBJ databases">
        <authorList>
            <person name="Branca A.L. A."/>
        </authorList>
    </citation>
    <scope>NUCLEOTIDE SEQUENCE</scope>
</reference>
<name>A0A9W4K0X2_9EURO</name>
<evidence type="ECO:0000256" key="1">
    <source>
        <dbReference type="SAM" id="Coils"/>
    </source>
</evidence>
<dbReference type="EMBL" id="CAJVPD010000293">
    <property type="protein sequence ID" value="CAG8425618.1"/>
    <property type="molecule type" value="Genomic_DNA"/>
</dbReference>
<feature type="compositionally biased region" description="Low complexity" evidence="2">
    <location>
        <begin position="650"/>
        <end position="661"/>
    </location>
</feature>
<feature type="coiled-coil region" evidence="1">
    <location>
        <begin position="85"/>
        <end position="221"/>
    </location>
</feature>
<feature type="compositionally biased region" description="Polar residues" evidence="2">
    <location>
        <begin position="423"/>
        <end position="435"/>
    </location>
</feature>
<proteinExistence type="predicted"/>
<keyword evidence="1" id="KW-0175">Coiled coil</keyword>
<dbReference type="PANTHER" id="PTHR42041">
    <property type="entry name" value="DNA ENDONUCLEASE ACTIVATOR CTP1 C-TERMINAL DOMAIN-CONTAINING PROTEIN"/>
    <property type="match status" value="1"/>
</dbReference>
<dbReference type="OrthoDB" id="10047078at2759"/>
<feature type="compositionally biased region" description="Low complexity" evidence="2">
    <location>
        <begin position="387"/>
        <end position="396"/>
    </location>
</feature>
<dbReference type="PANTHER" id="PTHR42041:SF1">
    <property type="entry name" value="DNA ENDONUCLEASE ACTIVATOR CTP1 C-TERMINAL DOMAIN-CONTAINING PROTEIN"/>
    <property type="match status" value="1"/>
</dbReference>
<feature type="region of interest" description="Disordered" evidence="2">
    <location>
        <begin position="368"/>
        <end position="814"/>
    </location>
</feature>
<protein>
    <submittedName>
        <fullName evidence="3">Uncharacterized protein</fullName>
    </submittedName>
</protein>
<feature type="compositionally biased region" description="Basic and acidic residues" evidence="2">
    <location>
        <begin position="674"/>
        <end position="690"/>
    </location>
</feature>
<feature type="compositionally biased region" description="Pro residues" evidence="2">
    <location>
        <begin position="1"/>
        <end position="11"/>
    </location>
</feature>
<feature type="region of interest" description="Disordered" evidence="2">
    <location>
        <begin position="248"/>
        <end position="289"/>
    </location>
</feature>
<accession>A0A9W4K0X2</accession>
<evidence type="ECO:0000313" key="3">
    <source>
        <dbReference type="EMBL" id="CAG8425618.1"/>
    </source>
</evidence>
<evidence type="ECO:0000313" key="4">
    <source>
        <dbReference type="Proteomes" id="UP001152592"/>
    </source>
</evidence>
<organism evidence="3 4">
    <name type="scientific">Penicillium salamii</name>
    <dbReference type="NCBI Taxonomy" id="1612424"/>
    <lineage>
        <taxon>Eukaryota</taxon>
        <taxon>Fungi</taxon>
        <taxon>Dikarya</taxon>
        <taxon>Ascomycota</taxon>
        <taxon>Pezizomycotina</taxon>
        <taxon>Eurotiomycetes</taxon>
        <taxon>Eurotiomycetidae</taxon>
        <taxon>Eurotiales</taxon>
        <taxon>Aspergillaceae</taxon>
        <taxon>Penicillium</taxon>
    </lineage>
</organism>
<feature type="compositionally biased region" description="Acidic residues" evidence="2">
    <location>
        <begin position="610"/>
        <end position="627"/>
    </location>
</feature>
<feature type="compositionally biased region" description="Low complexity" evidence="2">
    <location>
        <begin position="776"/>
        <end position="790"/>
    </location>
</feature>
<dbReference type="AlphaFoldDB" id="A0A9W4K0X2"/>
<comment type="caution">
    <text evidence="3">The sequence shown here is derived from an EMBL/GenBank/DDBJ whole genome shotgun (WGS) entry which is preliminary data.</text>
</comment>
<feature type="compositionally biased region" description="Basic and acidic residues" evidence="2">
    <location>
        <begin position="368"/>
        <end position="378"/>
    </location>
</feature>
<gene>
    <name evidence="3" type="ORF">PSALAMII_LOCUS10220</name>
</gene>
<feature type="compositionally biased region" description="Polar residues" evidence="2">
    <location>
        <begin position="544"/>
        <end position="553"/>
    </location>
</feature>
<feature type="compositionally biased region" description="Basic residues" evidence="2">
    <location>
        <begin position="745"/>
        <end position="755"/>
    </location>
</feature>